<accession>A0A967E2H7</accession>
<proteinExistence type="predicted"/>
<evidence type="ECO:0000313" key="1">
    <source>
        <dbReference type="EMBL" id="NGZ89779.1"/>
    </source>
</evidence>
<gene>
    <name evidence="1" type="ORF">G7034_05880</name>
</gene>
<evidence type="ECO:0000313" key="2">
    <source>
        <dbReference type="Proteomes" id="UP000643701"/>
    </source>
</evidence>
<sequence length="81" mass="9550">MSRKIKFIWDFRGPDAKKIATHHCIHLNEYIKKEKLSLQVVGDEKISEIHHIAFMLVDEVSMKKHRDALQPHRGQVYTEKA</sequence>
<dbReference type="Proteomes" id="UP000643701">
    <property type="component" value="Unassembled WGS sequence"/>
</dbReference>
<name>A0A967E2H7_9FLAO</name>
<dbReference type="EMBL" id="JAANAS010000042">
    <property type="protein sequence ID" value="NGZ89779.1"/>
    <property type="molecule type" value="Genomic_DNA"/>
</dbReference>
<dbReference type="RefSeq" id="WP_166400042.1">
    <property type="nucleotide sequence ID" value="NZ_JAANAS010000042.1"/>
</dbReference>
<protein>
    <submittedName>
        <fullName evidence="1">Uncharacterized protein</fullName>
    </submittedName>
</protein>
<dbReference type="AlphaFoldDB" id="A0A967E2H7"/>
<organism evidence="1 2">
    <name type="scientific">Psychroflexus maritimus</name>
    <dbReference type="NCBI Taxonomy" id="2714865"/>
    <lineage>
        <taxon>Bacteria</taxon>
        <taxon>Pseudomonadati</taxon>
        <taxon>Bacteroidota</taxon>
        <taxon>Flavobacteriia</taxon>
        <taxon>Flavobacteriales</taxon>
        <taxon>Flavobacteriaceae</taxon>
        <taxon>Psychroflexus</taxon>
    </lineage>
</organism>
<comment type="caution">
    <text evidence="1">The sequence shown here is derived from an EMBL/GenBank/DDBJ whole genome shotgun (WGS) entry which is preliminary data.</text>
</comment>
<keyword evidence="2" id="KW-1185">Reference proteome</keyword>
<reference evidence="1" key="1">
    <citation type="submission" date="2020-03" db="EMBL/GenBank/DDBJ databases">
        <title>Psychroflexus Maritimus sp. nov., isolate from marine sediment.</title>
        <authorList>
            <person name="Zhong Y.-L."/>
        </authorList>
    </citation>
    <scope>NUCLEOTIDE SEQUENCE</scope>
    <source>
        <strain evidence="1">C1</strain>
    </source>
</reference>